<evidence type="ECO:0000313" key="3">
    <source>
        <dbReference type="Proteomes" id="UP000078546"/>
    </source>
</evidence>
<accession>A0A1A8X151</accession>
<proteinExistence type="predicted"/>
<keyword evidence="1" id="KW-0812">Transmembrane</keyword>
<reference evidence="3" key="1">
    <citation type="submission" date="2016-05" db="EMBL/GenBank/DDBJ databases">
        <authorList>
            <person name="Naeem Raeece"/>
        </authorList>
    </citation>
    <scope>NUCLEOTIDE SEQUENCE [LARGE SCALE GENOMIC DNA]</scope>
</reference>
<keyword evidence="1" id="KW-1133">Transmembrane helix</keyword>
<organism evidence="2 3">
    <name type="scientific">Plasmodium ovale curtisi</name>
    <dbReference type="NCBI Taxonomy" id="864141"/>
    <lineage>
        <taxon>Eukaryota</taxon>
        <taxon>Sar</taxon>
        <taxon>Alveolata</taxon>
        <taxon>Apicomplexa</taxon>
        <taxon>Aconoidasida</taxon>
        <taxon>Haemosporida</taxon>
        <taxon>Plasmodiidae</taxon>
        <taxon>Plasmodium</taxon>
        <taxon>Plasmodium (Plasmodium)</taxon>
    </lineage>
</organism>
<sequence length="336" mass="39267">MVQSDQRSMGFNEENLPSNKYKKKLCKKNEIQALKNGTLYVSDYDDCKDAVNTFYSNFKTNHDNLKTNCNKENGPKCCRDVNYYLDRVTGIFKSSLLSDSDKNRLIKNLEDELESSIRANDIYTCERQKDLDSTRKRCILQHLYDLKEDEHFILSYAEAYKKYLDEKWEKIIRYTNEESTNLFIKIENDSMGIVENYKNFLYSSDYICGNNLDELSADAIKISTDMDNFITSISLDKISSNVEKNLCFNKRYVDMLKYKASTIQRINNALIIGIALLGVFLTFIFLHELSPLGGFLRRCTKNKIQVEENMIEVIPKLYENCENRKPYISYHSTPIK</sequence>
<evidence type="ECO:0000313" key="2">
    <source>
        <dbReference type="EMBL" id="SBS98959.1"/>
    </source>
</evidence>
<dbReference type="EMBL" id="FLQV01001045">
    <property type="protein sequence ID" value="SBS98959.1"/>
    <property type="molecule type" value="Genomic_DNA"/>
</dbReference>
<protein>
    <submittedName>
        <fullName evidence="2">Unspecified product</fullName>
    </submittedName>
</protein>
<dbReference type="AlphaFoldDB" id="A0A1A8X151"/>
<keyword evidence="1" id="KW-0472">Membrane</keyword>
<evidence type="ECO:0000256" key="1">
    <source>
        <dbReference type="SAM" id="Phobius"/>
    </source>
</evidence>
<name>A0A1A8X151_PLAOA</name>
<gene>
    <name evidence="2" type="ORF">POVCU1_049810</name>
</gene>
<feature type="transmembrane region" description="Helical" evidence="1">
    <location>
        <begin position="266"/>
        <end position="286"/>
    </location>
</feature>
<dbReference type="Proteomes" id="UP000078546">
    <property type="component" value="Unassembled WGS sequence"/>
</dbReference>